<sequence length="255" mass="28111">MATPKPQLRIRAATQADATTLAEIHSAAFGPDIISQLLFPGGITEDGKAKTAYWMFPPPDPDPKAATPERLIMVAELVPEDGPADAPGEVVAFAKWTLRRKPIPEEQWNADPPIEAGMLGEGSNIEVYKWFNGTLHRRFREIAQGDPMLYLGVLVCLPHRQRLGAGSALLRWGTDLADSLGLISWLEASPYGYHLYKRHGYEDVAVIDFKVTETWGAKKAEGWNWGEKCALELGGPLPEGEMRTVIMKRVPNKAA</sequence>
<dbReference type="Gene3D" id="3.40.630.30">
    <property type="match status" value="1"/>
</dbReference>
<reference evidence="1" key="2">
    <citation type="submission" date="2023-05" db="EMBL/GenBank/DDBJ databases">
        <authorList>
            <consortium name="Lawrence Berkeley National Laboratory"/>
            <person name="Steindorff A."/>
            <person name="Hensen N."/>
            <person name="Bonometti L."/>
            <person name="Westerberg I."/>
            <person name="Brannstrom I.O."/>
            <person name="Guillou S."/>
            <person name="Cros-Aarteil S."/>
            <person name="Calhoun S."/>
            <person name="Haridas S."/>
            <person name="Kuo A."/>
            <person name="Mondo S."/>
            <person name="Pangilinan J."/>
            <person name="Riley R."/>
            <person name="Labutti K."/>
            <person name="Andreopoulos B."/>
            <person name="Lipzen A."/>
            <person name="Chen C."/>
            <person name="Yanf M."/>
            <person name="Daum C."/>
            <person name="Ng V."/>
            <person name="Clum A."/>
            <person name="Ohm R."/>
            <person name="Martin F."/>
            <person name="Silar P."/>
            <person name="Natvig D."/>
            <person name="Lalanne C."/>
            <person name="Gautier V."/>
            <person name="Ament-Velasquez S.L."/>
            <person name="Kruys A."/>
            <person name="Hutchinson M.I."/>
            <person name="Powell A.J."/>
            <person name="Barry K."/>
            <person name="Miller A.N."/>
            <person name="Grigoriev I.V."/>
            <person name="Debuchy R."/>
            <person name="Gladieux P."/>
            <person name="Thoren M.H."/>
            <person name="Johannesson H."/>
        </authorList>
    </citation>
    <scope>NUCLEOTIDE SEQUENCE</scope>
    <source>
        <strain evidence="1">PSN243</strain>
    </source>
</reference>
<organism evidence="1 2">
    <name type="scientific">Podospora aff. communis PSN243</name>
    <dbReference type="NCBI Taxonomy" id="3040156"/>
    <lineage>
        <taxon>Eukaryota</taxon>
        <taxon>Fungi</taxon>
        <taxon>Dikarya</taxon>
        <taxon>Ascomycota</taxon>
        <taxon>Pezizomycotina</taxon>
        <taxon>Sordariomycetes</taxon>
        <taxon>Sordariomycetidae</taxon>
        <taxon>Sordariales</taxon>
        <taxon>Podosporaceae</taxon>
        <taxon>Podospora</taxon>
    </lineage>
</organism>
<evidence type="ECO:0000313" key="1">
    <source>
        <dbReference type="EMBL" id="KAK4451414.1"/>
    </source>
</evidence>
<name>A0AAV9GRH6_9PEZI</name>
<reference evidence="1" key="1">
    <citation type="journal article" date="2023" name="Mol. Phylogenet. Evol.">
        <title>Genome-scale phylogeny and comparative genomics of the fungal order Sordariales.</title>
        <authorList>
            <person name="Hensen N."/>
            <person name="Bonometti L."/>
            <person name="Westerberg I."/>
            <person name="Brannstrom I.O."/>
            <person name="Guillou S."/>
            <person name="Cros-Aarteil S."/>
            <person name="Calhoun S."/>
            <person name="Haridas S."/>
            <person name="Kuo A."/>
            <person name="Mondo S."/>
            <person name="Pangilinan J."/>
            <person name="Riley R."/>
            <person name="LaButti K."/>
            <person name="Andreopoulos B."/>
            <person name="Lipzen A."/>
            <person name="Chen C."/>
            <person name="Yan M."/>
            <person name="Daum C."/>
            <person name="Ng V."/>
            <person name="Clum A."/>
            <person name="Steindorff A."/>
            <person name="Ohm R.A."/>
            <person name="Martin F."/>
            <person name="Silar P."/>
            <person name="Natvig D.O."/>
            <person name="Lalanne C."/>
            <person name="Gautier V."/>
            <person name="Ament-Velasquez S.L."/>
            <person name="Kruys A."/>
            <person name="Hutchinson M.I."/>
            <person name="Powell A.J."/>
            <person name="Barry K."/>
            <person name="Miller A.N."/>
            <person name="Grigoriev I.V."/>
            <person name="Debuchy R."/>
            <person name="Gladieux P."/>
            <person name="Hiltunen Thoren M."/>
            <person name="Johannesson H."/>
        </authorList>
    </citation>
    <scope>NUCLEOTIDE SEQUENCE</scope>
    <source>
        <strain evidence="1">PSN243</strain>
    </source>
</reference>
<protein>
    <submittedName>
        <fullName evidence="1">Puromycin N-acetyltransferase</fullName>
    </submittedName>
</protein>
<dbReference type="PANTHER" id="PTHR42791:SF17">
    <property type="entry name" value="ACETYLTRANSFERASE, GNAT FAMILY FAMILY (AFU_ORTHOLOGUE AFUA_8G05690)"/>
    <property type="match status" value="1"/>
</dbReference>
<evidence type="ECO:0000313" key="2">
    <source>
        <dbReference type="Proteomes" id="UP001321760"/>
    </source>
</evidence>
<dbReference type="InterPro" id="IPR052523">
    <property type="entry name" value="Trichothecene_AcTrans"/>
</dbReference>
<dbReference type="SUPFAM" id="SSF55729">
    <property type="entry name" value="Acyl-CoA N-acyltransferases (Nat)"/>
    <property type="match status" value="1"/>
</dbReference>
<accession>A0AAV9GRH6</accession>
<dbReference type="InterPro" id="IPR016181">
    <property type="entry name" value="Acyl_CoA_acyltransferase"/>
</dbReference>
<gene>
    <name evidence="1" type="ORF">QBC34DRAFT_378267</name>
</gene>
<proteinExistence type="predicted"/>
<keyword evidence="2" id="KW-1185">Reference proteome</keyword>
<dbReference type="Proteomes" id="UP001321760">
    <property type="component" value="Unassembled WGS sequence"/>
</dbReference>
<comment type="caution">
    <text evidence="1">The sequence shown here is derived from an EMBL/GenBank/DDBJ whole genome shotgun (WGS) entry which is preliminary data.</text>
</comment>
<dbReference type="EMBL" id="MU865928">
    <property type="protein sequence ID" value="KAK4451414.1"/>
    <property type="molecule type" value="Genomic_DNA"/>
</dbReference>
<dbReference type="PANTHER" id="PTHR42791">
    <property type="entry name" value="GNAT FAMILY ACETYLTRANSFERASE"/>
    <property type="match status" value="1"/>
</dbReference>
<dbReference type="AlphaFoldDB" id="A0AAV9GRH6"/>